<evidence type="ECO:0000256" key="7">
    <source>
        <dbReference type="SAM" id="MobiDB-lite"/>
    </source>
</evidence>
<evidence type="ECO:0008006" key="10">
    <source>
        <dbReference type="Google" id="ProtNLM"/>
    </source>
</evidence>
<evidence type="ECO:0000256" key="2">
    <source>
        <dbReference type="ARBA" id="ARBA00004240"/>
    </source>
</evidence>
<dbReference type="Gene3D" id="3.40.50.1820">
    <property type="entry name" value="alpha/beta hydrolase"/>
    <property type="match status" value="1"/>
</dbReference>
<feature type="region of interest" description="Disordered" evidence="7">
    <location>
        <begin position="347"/>
        <end position="373"/>
    </location>
</feature>
<protein>
    <recommendedName>
        <fullName evidence="10">DUF676 domain-containing protein</fullName>
    </recommendedName>
</protein>
<dbReference type="SUPFAM" id="SSF52540">
    <property type="entry name" value="P-loop containing nucleoside triphosphate hydrolases"/>
    <property type="match status" value="1"/>
</dbReference>
<dbReference type="SMART" id="SM00028">
    <property type="entry name" value="TPR"/>
    <property type="match status" value="4"/>
</dbReference>
<dbReference type="Proteomes" id="UP001239795">
    <property type="component" value="Unassembled WGS sequence"/>
</dbReference>
<dbReference type="PANTHER" id="PTHR48182">
    <property type="entry name" value="PROTEIN SERAC1"/>
    <property type="match status" value="1"/>
</dbReference>
<dbReference type="Gene3D" id="3.40.50.300">
    <property type="entry name" value="P-loop containing nucleotide triphosphate hydrolases"/>
    <property type="match status" value="1"/>
</dbReference>
<dbReference type="EMBL" id="MLGG01000012">
    <property type="protein sequence ID" value="KAK1460891.1"/>
    <property type="molecule type" value="Genomic_DNA"/>
</dbReference>
<keyword evidence="6" id="KW-0472">Membrane</keyword>
<dbReference type="InterPro" id="IPR052374">
    <property type="entry name" value="SERAC1"/>
</dbReference>
<evidence type="ECO:0000256" key="5">
    <source>
        <dbReference type="ARBA" id="ARBA00023128"/>
    </source>
</evidence>
<evidence type="ECO:0000313" key="8">
    <source>
        <dbReference type="EMBL" id="KAK1460891.1"/>
    </source>
</evidence>
<gene>
    <name evidence="8" type="ORF">CMEL01_15188</name>
</gene>
<comment type="subcellular location">
    <subcellularLocation>
        <location evidence="2">Endoplasmic reticulum</location>
    </subcellularLocation>
    <subcellularLocation>
        <location evidence="3">Membrane</location>
    </subcellularLocation>
    <subcellularLocation>
        <location evidence="1">Mitochondrion</location>
    </subcellularLocation>
</comment>
<dbReference type="SUPFAM" id="SSF53474">
    <property type="entry name" value="alpha/beta-Hydrolases"/>
    <property type="match status" value="1"/>
</dbReference>
<dbReference type="Gene3D" id="1.25.40.10">
    <property type="entry name" value="Tetratricopeptide repeat domain"/>
    <property type="match status" value="2"/>
</dbReference>
<evidence type="ECO:0000313" key="9">
    <source>
        <dbReference type="Proteomes" id="UP001239795"/>
    </source>
</evidence>
<comment type="caution">
    <text evidence="8">The sequence shown here is derived from an EMBL/GenBank/DDBJ whole genome shotgun (WGS) entry which is preliminary data.</text>
</comment>
<keyword evidence="5" id="KW-0496">Mitochondrion</keyword>
<dbReference type="GO" id="GO:0005783">
    <property type="term" value="C:endoplasmic reticulum"/>
    <property type="evidence" value="ECO:0007669"/>
    <property type="project" value="UniProtKB-SubCell"/>
</dbReference>
<proteinExistence type="predicted"/>
<name>A0AAI9XS05_9PEZI</name>
<evidence type="ECO:0000256" key="1">
    <source>
        <dbReference type="ARBA" id="ARBA00004173"/>
    </source>
</evidence>
<dbReference type="InterPro" id="IPR011990">
    <property type="entry name" value="TPR-like_helical_dom_sf"/>
</dbReference>
<feature type="compositionally biased region" description="Basic and acidic residues" evidence="7">
    <location>
        <begin position="8"/>
        <end position="24"/>
    </location>
</feature>
<dbReference type="InterPro" id="IPR027417">
    <property type="entry name" value="P-loop_NTPase"/>
</dbReference>
<dbReference type="InterPro" id="IPR019734">
    <property type="entry name" value="TPR_rpt"/>
</dbReference>
<keyword evidence="9" id="KW-1185">Reference proteome</keyword>
<dbReference type="InterPro" id="IPR029058">
    <property type="entry name" value="AB_hydrolase_fold"/>
</dbReference>
<dbReference type="PANTHER" id="PTHR48182:SF2">
    <property type="entry name" value="PROTEIN SERAC1"/>
    <property type="match status" value="1"/>
</dbReference>
<dbReference type="AlphaFoldDB" id="A0AAI9XS05"/>
<keyword evidence="4" id="KW-0256">Endoplasmic reticulum</keyword>
<organism evidence="8 9">
    <name type="scientific">Colletotrichum melonis</name>
    <dbReference type="NCBI Taxonomy" id="1209925"/>
    <lineage>
        <taxon>Eukaryota</taxon>
        <taxon>Fungi</taxon>
        <taxon>Dikarya</taxon>
        <taxon>Ascomycota</taxon>
        <taxon>Pezizomycotina</taxon>
        <taxon>Sordariomycetes</taxon>
        <taxon>Hypocreomycetidae</taxon>
        <taxon>Glomerellales</taxon>
        <taxon>Glomerellaceae</taxon>
        <taxon>Colletotrichum</taxon>
        <taxon>Colletotrichum acutatum species complex</taxon>
    </lineage>
</organism>
<dbReference type="GO" id="GO:0005739">
    <property type="term" value="C:mitochondrion"/>
    <property type="evidence" value="ECO:0007669"/>
    <property type="project" value="UniProtKB-SubCell"/>
</dbReference>
<evidence type="ECO:0000256" key="3">
    <source>
        <dbReference type="ARBA" id="ARBA00004370"/>
    </source>
</evidence>
<feature type="compositionally biased region" description="Acidic residues" evidence="7">
    <location>
        <begin position="713"/>
        <end position="740"/>
    </location>
</feature>
<evidence type="ECO:0000256" key="6">
    <source>
        <dbReference type="ARBA" id="ARBA00023136"/>
    </source>
</evidence>
<feature type="region of interest" description="Disordered" evidence="7">
    <location>
        <begin position="1"/>
        <end position="49"/>
    </location>
</feature>
<reference evidence="8 9" key="1">
    <citation type="submission" date="2016-10" db="EMBL/GenBank/DDBJ databases">
        <title>The genome sequence of Colletotrichum fioriniae PJ7.</title>
        <authorList>
            <person name="Baroncelli R."/>
        </authorList>
    </citation>
    <scope>NUCLEOTIDE SEQUENCE [LARGE SCALE GENOMIC DNA]</scope>
    <source>
        <strain evidence="8">Col 31</strain>
    </source>
</reference>
<accession>A0AAI9XS05</accession>
<evidence type="ECO:0000256" key="4">
    <source>
        <dbReference type="ARBA" id="ARBA00022824"/>
    </source>
</evidence>
<dbReference type="GO" id="GO:0016020">
    <property type="term" value="C:membrane"/>
    <property type="evidence" value="ECO:0007669"/>
    <property type="project" value="UniProtKB-SubCell"/>
</dbReference>
<sequence length="1264" mass="142243">MKRLFQTDWRKDRDKPDKRPRNDAQEEAPNVPTDVFPPAPSTSLHGSNTMASRGAYELTTSSSSPIGMSVLHDPSEGNAAVDIVFIHGLKGHREKTWTSDKASEPWPKALLPSEIPDARVLAYGYDADVAKATEMVSVSRIRDHAATFLKRLTNFRDRTDSSARPIIFVCHSLGGLVCQAVRVTQVFTVMKALARAHTREHLKEVLEATRGILFLGTPHHGSALAVWAERLGKSVGVLKQTNTEILGVLRPESEVLAEIQDNFHNITQSQTKAGVGTIQITCFYEELPLPGIGLVVPQHSAIFPGKDAIGIHGTHHTMVKFSGLEDSGFIDICDELRTWIKKFDRKVPAPQRQSTPPPAVEEQDEKRSTTPQEKTASKFLVPYAKNKSFVERFNVFERLKSEFCHDPEDDIEDARSRVCLYGLGGIGKTQIAIAYTYWLRKTHPEISIFWVHASNSERFCQAYSEIAEECSIAGRSDHNVDVLMLVKSWFQRQEAGPWFLVLDNADNTELFFDYHTQTSNNSSSYGGLYSGHSNLARFIPKYGNGSVLFTTRNKETGSRLVPGQPLLEVGPMSDGESVQMIREIAGDSSLSVDAATVLSNRLENLPLAIAQAAAFMHENCMSLDKYLGILNKSDGVEVQLLGGNFEAVGRDADVPHAVMATWVVSFEHIKKRNPLAADILSMMAFFDRQAIQRQFMTIYMYLEVRREKKQFDNESDDDESDDNESDDNESDDNESDDNESNDNGSSPGQDEARHYKAYFDLNVKFLTSKDFEDDSREAICDSIKYHINEYFGDPDQSLEILERDGAYSILLEQALGILKAFSFIKENKDGTLCIHRLVQLATADWLKRKGTARRFFERALATLNEFFLASVKTFSLSDKTISHYQALLAANARNPSLGNASIFMIRHCMATFYCFVDQHRLALDYVEKALETKEYDQQKESYFEARRLKAMILQRLNRNQEAKQILIELVTILPQNSETKLLTIENLVSLFLKLGDYGEARDLLVGDDAPPLRQNACLIVYLGTAFHKLGDIEAEEETDFWAFEIVEEALASGKAANLRSVFEVAFTFASQGKWKEAERICRQLLLSNMLDKPEASSIQLNVLSMLAAALYQQGHHLEAIDTQRQVVRLCNNSEESQPRSNEEANALRNLAILQLESELFEDAEESMAHALQLFQGIHGDTGNFVLGCVYYLGFIKHKLGKWEESKNILENGYQRSVDEMGSLNPLSHRFKRLMECLAKHTCCLSSRRVHESSHRKGCRMNTCV</sequence>
<feature type="region of interest" description="Disordered" evidence="7">
    <location>
        <begin position="710"/>
        <end position="751"/>
    </location>
</feature>
<dbReference type="SUPFAM" id="SSF48452">
    <property type="entry name" value="TPR-like"/>
    <property type="match status" value="2"/>
</dbReference>